<feature type="transmembrane region" description="Helical" evidence="9">
    <location>
        <begin position="200"/>
        <end position="222"/>
    </location>
</feature>
<dbReference type="Proteomes" id="UP001597492">
    <property type="component" value="Unassembled WGS sequence"/>
</dbReference>
<protein>
    <submittedName>
        <fullName evidence="10">Murein biosynthesis integral membrane protein MurJ</fullName>
    </submittedName>
</protein>
<evidence type="ECO:0000256" key="7">
    <source>
        <dbReference type="ARBA" id="ARBA00023136"/>
    </source>
</evidence>
<feature type="region of interest" description="Disordered" evidence="8">
    <location>
        <begin position="574"/>
        <end position="633"/>
    </location>
</feature>
<dbReference type="Pfam" id="PF03023">
    <property type="entry name" value="MurJ"/>
    <property type="match status" value="1"/>
</dbReference>
<sequence length="633" mass="68020">MAASLGRTSLILASGTLVSRVLGFVKAIVLAGTIGLVGSASADAFANANSLPSNVYALISGGLLNAVLVPQIIRATKREDGGRVYVNRLLTLAISALAGLTIILTIGAPVLAWIYGITLTPEQLGLVIAFAYWCIPQVFFYGLYAVLSEILNARSIFAPFAWAPALNNIIAIGVLALFGVVFGADATGSRVIEDWTPGMIALLGGGTTLGVVVQAVVLFFFLKRAGFAYRPDFHFRGTGLGRIGKLAGWSFGVLIIVQLTGWIETLGANVAFGTAASLAALQNAWMIFMLPHSIITVSLTTTMFTSLSKKAAAHDTDSVVEDFSRGARSISLFMVFCAASLIIISPAFARIFDANEAGLEALALVLSAALIGLLAYSLLYYVQRVFYAFEDTKSVFLLYAYTSPVQLALIGLVAWLVPIEHIVVSLVLVQSFITCCRFVLQSFVLRRRLGSIEGRSIAISTAKFFVLMVPAAIVGIALMWAMGGYTTGGYARGGIFHALVTCAVAGFSMAAVYFGGALLWRLPELETFAGPLIRRIDGTRGRHSAELHRHARRAAGAEKFAEEHGTLLEEVQADPSAAVASTSQASPEAELVQSALRNTTRSLPSRRELREYEARMRREEYERRVERDDEPLI</sequence>
<keyword evidence="4" id="KW-0133">Cell shape</keyword>
<evidence type="ECO:0000256" key="5">
    <source>
        <dbReference type="ARBA" id="ARBA00022984"/>
    </source>
</evidence>
<dbReference type="InterPro" id="IPR004268">
    <property type="entry name" value="MurJ"/>
</dbReference>
<dbReference type="PANTHER" id="PTHR47019:SF1">
    <property type="entry name" value="LIPID II FLIPPASE MURJ"/>
    <property type="match status" value="1"/>
</dbReference>
<feature type="transmembrane region" description="Helical" evidence="9">
    <location>
        <begin position="54"/>
        <end position="73"/>
    </location>
</feature>
<feature type="transmembrane region" description="Helical" evidence="9">
    <location>
        <begin position="85"/>
        <end position="114"/>
    </location>
</feature>
<organism evidence="10 11">
    <name type="scientific">Gulosibacter faecalis</name>
    <dbReference type="NCBI Taxonomy" id="272240"/>
    <lineage>
        <taxon>Bacteria</taxon>
        <taxon>Bacillati</taxon>
        <taxon>Actinomycetota</taxon>
        <taxon>Actinomycetes</taxon>
        <taxon>Micrococcales</taxon>
        <taxon>Microbacteriaceae</taxon>
        <taxon>Gulosibacter</taxon>
    </lineage>
</organism>
<feature type="compositionally biased region" description="Basic and acidic residues" evidence="8">
    <location>
        <begin position="605"/>
        <end position="627"/>
    </location>
</feature>
<keyword evidence="7 9" id="KW-0472">Membrane</keyword>
<keyword evidence="11" id="KW-1185">Reference proteome</keyword>
<evidence type="ECO:0000256" key="4">
    <source>
        <dbReference type="ARBA" id="ARBA00022960"/>
    </source>
</evidence>
<evidence type="ECO:0000313" key="11">
    <source>
        <dbReference type="Proteomes" id="UP001597492"/>
    </source>
</evidence>
<accession>A0ABW5UYY7</accession>
<feature type="transmembrane region" description="Helical" evidence="9">
    <location>
        <begin position="243"/>
        <end position="263"/>
    </location>
</feature>
<feature type="transmembrane region" description="Helical" evidence="9">
    <location>
        <begin position="394"/>
        <end position="416"/>
    </location>
</feature>
<comment type="caution">
    <text evidence="10">The sequence shown here is derived from an EMBL/GenBank/DDBJ whole genome shotgun (WGS) entry which is preliminary data.</text>
</comment>
<comment type="subcellular location">
    <subcellularLocation>
        <location evidence="1">Cell membrane</location>
        <topology evidence="1">Multi-pass membrane protein</topology>
    </subcellularLocation>
</comment>
<name>A0ABW5UYY7_9MICO</name>
<feature type="transmembrane region" description="Helical" evidence="9">
    <location>
        <begin position="361"/>
        <end position="382"/>
    </location>
</feature>
<feature type="transmembrane region" description="Helical" evidence="9">
    <location>
        <begin position="159"/>
        <end position="180"/>
    </location>
</feature>
<feature type="transmembrane region" description="Helical" evidence="9">
    <location>
        <begin position="21"/>
        <end position="42"/>
    </location>
</feature>
<evidence type="ECO:0000256" key="3">
    <source>
        <dbReference type="ARBA" id="ARBA00022692"/>
    </source>
</evidence>
<evidence type="ECO:0000313" key="10">
    <source>
        <dbReference type="EMBL" id="MFD2757555.1"/>
    </source>
</evidence>
<evidence type="ECO:0000256" key="6">
    <source>
        <dbReference type="ARBA" id="ARBA00022989"/>
    </source>
</evidence>
<evidence type="ECO:0000256" key="1">
    <source>
        <dbReference type="ARBA" id="ARBA00004651"/>
    </source>
</evidence>
<evidence type="ECO:0000256" key="2">
    <source>
        <dbReference type="ARBA" id="ARBA00022475"/>
    </source>
</evidence>
<dbReference type="PRINTS" id="PR01806">
    <property type="entry name" value="VIRFACTRMVIN"/>
</dbReference>
<feature type="transmembrane region" description="Helical" evidence="9">
    <location>
        <begin position="283"/>
        <end position="308"/>
    </location>
</feature>
<keyword evidence="3 9" id="KW-0812">Transmembrane</keyword>
<feature type="transmembrane region" description="Helical" evidence="9">
    <location>
        <begin position="422"/>
        <end position="440"/>
    </location>
</feature>
<feature type="transmembrane region" description="Helical" evidence="9">
    <location>
        <begin position="126"/>
        <end position="147"/>
    </location>
</feature>
<feature type="transmembrane region" description="Helical" evidence="9">
    <location>
        <begin position="461"/>
        <end position="483"/>
    </location>
</feature>
<keyword evidence="5" id="KW-0573">Peptidoglycan synthesis</keyword>
<evidence type="ECO:0000256" key="8">
    <source>
        <dbReference type="SAM" id="MobiDB-lite"/>
    </source>
</evidence>
<reference evidence="11" key="1">
    <citation type="journal article" date="2019" name="Int. J. Syst. Evol. Microbiol.">
        <title>The Global Catalogue of Microorganisms (GCM) 10K type strain sequencing project: providing services to taxonomists for standard genome sequencing and annotation.</title>
        <authorList>
            <consortium name="The Broad Institute Genomics Platform"/>
            <consortium name="The Broad Institute Genome Sequencing Center for Infectious Disease"/>
            <person name="Wu L."/>
            <person name="Ma J."/>
        </authorList>
    </citation>
    <scope>NUCLEOTIDE SEQUENCE [LARGE SCALE GENOMIC DNA]</scope>
    <source>
        <strain evidence="11">TISTR 1514</strain>
    </source>
</reference>
<feature type="transmembrane region" description="Helical" evidence="9">
    <location>
        <begin position="329"/>
        <end position="349"/>
    </location>
</feature>
<keyword evidence="6 9" id="KW-1133">Transmembrane helix</keyword>
<feature type="transmembrane region" description="Helical" evidence="9">
    <location>
        <begin position="495"/>
        <end position="520"/>
    </location>
</feature>
<dbReference type="EMBL" id="JBHUNE010000003">
    <property type="protein sequence ID" value="MFD2757555.1"/>
    <property type="molecule type" value="Genomic_DNA"/>
</dbReference>
<keyword evidence="2" id="KW-1003">Cell membrane</keyword>
<dbReference type="InterPro" id="IPR051050">
    <property type="entry name" value="Lipid_II_flippase_MurJ/MviN"/>
</dbReference>
<gene>
    <name evidence="10" type="primary">murJ</name>
    <name evidence="10" type="ORF">ACFSW7_04075</name>
</gene>
<dbReference type="RefSeq" id="WP_019618100.1">
    <property type="nucleotide sequence ID" value="NZ_JBHUNE010000003.1"/>
</dbReference>
<dbReference type="PANTHER" id="PTHR47019">
    <property type="entry name" value="LIPID II FLIPPASE MURJ"/>
    <property type="match status" value="1"/>
</dbReference>
<proteinExistence type="predicted"/>
<evidence type="ECO:0000256" key="9">
    <source>
        <dbReference type="SAM" id="Phobius"/>
    </source>
</evidence>